<accession>A0ABN3AFK6</accession>
<evidence type="ECO:0000313" key="2">
    <source>
        <dbReference type="EMBL" id="GAA2165574.1"/>
    </source>
</evidence>
<evidence type="ECO:0000313" key="3">
    <source>
        <dbReference type="Proteomes" id="UP001501020"/>
    </source>
</evidence>
<gene>
    <name evidence="2" type="ORF">GCM10009727_84370</name>
</gene>
<dbReference type="Proteomes" id="UP001501020">
    <property type="component" value="Unassembled WGS sequence"/>
</dbReference>
<reference evidence="2 3" key="1">
    <citation type="journal article" date="2019" name="Int. J. Syst. Evol. Microbiol.">
        <title>The Global Catalogue of Microorganisms (GCM) 10K type strain sequencing project: providing services to taxonomists for standard genome sequencing and annotation.</title>
        <authorList>
            <consortium name="The Broad Institute Genomics Platform"/>
            <consortium name="The Broad Institute Genome Sequencing Center for Infectious Disease"/>
            <person name="Wu L."/>
            <person name="Ma J."/>
        </authorList>
    </citation>
    <scope>NUCLEOTIDE SEQUENCE [LARGE SCALE GENOMIC DNA]</scope>
    <source>
        <strain evidence="2 3">JCM 13850</strain>
    </source>
</reference>
<dbReference type="EMBL" id="BAAAMR010000129">
    <property type="protein sequence ID" value="GAA2165574.1"/>
    <property type="molecule type" value="Genomic_DNA"/>
</dbReference>
<feature type="region of interest" description="Disordered" evidence="1">
    <location>
        <begin position="166"/>
        <end position="245"/>
    </location>
</feature>
<evidence type="ECO:0000256" key="1">
    <source>
        <dbReference type="SAM" id="MobiDB-lite"/>
    </source>
</evidence>
<proteinExistence type="predicted"/>
<protein>
    <submittedName>
        <fullName evidence="2">Uncharacterized protein</fullName>
    </submittedName>
</protein>
<sequence>MDPQVLARARARVLGAPSVAAADPVPSGTAAATDGDRVWLLPVWPDGATPALLEEYQTAPMPLDRAGQARRVLAAALRCCWTRLDDAPWPGAPSTVAAVLDVYAGMSRGDADLARRWATGELRRLAETGWLLLDEGTGEGGGTVRPGPRVSLWAEQSLSSLRTLMHRLPEPPRPEPAAGPAEPEREHASSAPPVVFRSPFVNEAAAPPASMAEKSSSVDNPPRAAGGDEARGGEEHGEDGPGERR</sequence>
<comment type="caution">
    <text evidence="2">The sequence shown here is derived from an EMBL/GenBank/DDBJ whole genome shotgun (WGS) entry which is preliminary data.</text>
</comment>
<organism evidence="2 3">
    <name type="scientific">Actinomadura napierensis</name>
    <dbReference type="NCBI Taxonomy" id="267854"/>
    <lineage>
        <taxon>Bacteria</taxon>
        <taxon>Bacillati</taxon>
        <taxon>Actinomycetota</taxon>
        <taxon>Actinomycetes</taxon>
        <taxon>Streptosporangiales</taxon>
        <taxon>Thermomonosporaceae</taxon>
        <taxon>Actinomadura</taxon>
    </lineage>
</organism>
<feature type="compositionally biased region" description="Basic and acidic residues" evidence="1">
    <location>
        <begin position="226"/>
        <end position="245"/>
    </location>
</feature>
<name>A0ABN3AFK6_9ACTN</name>
<keyword evidence="3" id="KW-1185">Reference proteome</keyword>
<dbReference type="RefSeq" id="WP_344281615.1">
    <property type="nucleotide sequence ID" value="NZ_BAAAMR010000129.1"/>
</dbReference>